<keyword evidence="1" id="KW-0802">TPR repeat</keyword>
<dbReference type="OrthoDB" id="42711at2"/>
<keyword evidence="2" id="KW-1133">Transmembrane helix</keyword>
<keyword evidence="2" id="KW-0812">Transmembrane</keyword>
<dbReference type="PATRIC" id="fig|1453497.3.peg.710"/>
<dbReference type="SUPFAM" id="SSF48452">
    <property type="entry name" value="TPR-like"/>
    <property type="match status" value="1"/>
</dbReference>
<evidence type="ECO:0000256" key="1">
    <source>
        <dbReference type="PROSITE-ProRule" id="PRU00339"/>
    </source>
</evidence>
<gene>
    <name evidence="3" type="ORF">AT15_03595</name>
</gene>
<dbReference type="STRING" id="1453497.AT15_03595"/>
<protein>
    <submittedName>
        <fullName evidence="3">Uncharacterized protein</fullName>
    </submittedName>
</protein>
<dbReference type="InterPro" id="IPR011990">
    <property type="entry name" value="TPR-like_helical_dom_sf"/>
</dbReference>
<dbReference type="EMBL" id="JFHK01000002">
    <property type="protein sequence ID" value="OAA31921.1"/>
    <property type="molecule type" value="Genomic_DNA"/>
</dbReference>
<reference evidence="3 4" key="1">
    <citation type="submission" date="2014-02" db="EMBL/GenBank/DDBJ databases">
        <title>Kosmotoga genome sequencing.</title>
        <authorList>
            <person name="Pollo S.M."/>
            <person name="Charchuk R."/>
            <person name="Nesbo C.L."/>
        </authorList>
    </citation>
    <scope>NUCLEOTIDE SEQUENCE [LARGE SCALE GENOMIC DNA]</scope>
    <source>
        <strain evidence="3 4">S304</strain>
    </source>
</reference>
<dbReference type="InterPro" id="IPR019734">
    <property type="entry name" value="TPR_rpt"/>
</dbReference>
<keyword evidence="2" id="KW-0472">Membrane</keyword>
<keyword evidence="4" id="KW-1185">Reference proteome</keyword>
<dbReference type="RefSeq" id="WP_068345623.1">
    <property type="nucleotide sequence ID" value="NZ_JFHK01000002.1"/>
</dbReference>
<dbReference type="Proteomes" id="UP000077339">
    <property type="component" value="Unassembled WGS sequence"/>
</dbReference>
<feature type="transmembrane region" description="Helical" evidence="2">
    <location>
        <begin position="353"/>
        <end position="371"/>
    </location>
</feature>
<comment type="caution">
    <text evidence="3">The sequence shown here is derived from an EMBL/GenBank/DDBJ whole genome shotgun (WGS) entry which is preliminary data.</text>
</comment>
<feature type="repeat" description="TPR" evidence="1">
    <location>
        <begin position="261"/>
        <end position="294"/>
    </location>
</feature>
<accession>A0A176K4B8</accession>
<proteinExistence type="predicted"/>
<sequence>MYKIILITFLLLAFCVLFAVDEDEAVKLLLSQDYIFEISSLEGVGATNIALKAIGYGLAYIETLEWNYKDRFFDYHDQLNIEELPEDFAYSTDIVETLVATSTVSSINLIDFDKTSNLSKAVALRIYFIDWMQTKDPNSGKVATKFAMELAEQYPESYYPYKVLFYYHSHSSFGSREVFEEYRKKVLPLNPDDAILASVVEGEYNLGMYEELLEDYQRMNIPDDLSHFFAAYANLKLGQVGTAEIILKNTSLSALPKQYASIAYEELGKISEDEGNIDSALFYYRKSIESNSSNRAAMVKLGLAYLKSDDRDKYTLARFYLEMSGMEEYNEEVASTLNYLRRKLVLGILFKQVLPLIAGVVFALIFVEYFFKRRRRKQEERIEKES</sequence>
<name>A0A176K4B8_9BACT</name>
<dbReference type="PROSITE" id="PS50005">
    <property type="entry name" value="TPR"/>
    <property type="match status" value="1"/>
</dbReference>
<evidence type="ECO:0000313" key="4">
    <source>
        <dbReference type="Proteomes" id="UP000077339"/>
    </source>
</evidence>
<organism evidence="3 4">
    <name type="scientific">Kosmotoga arenicorallina S304</name>
    <dbReference type="NCBI Taxonomy" id="1453497"/>
    <lineage>
        <taxon>Bacteria</taxon>
        <taxon>Thermotogati</taxon>
        <taxon>Thermotogota</taxon>
        <taxon>Thermotogae</taxon>
        <taxon>Kosmotogales</taxon>
        <taxon>Kosmotogaceae</taxon>
        <taxon>Kosmotoga</taxon>
    </lineage>
</organism>
<dbReference type="AlphaFoldDB" id="A0A176K4B8"/>
<evidence type="ECO:0000313" key="3">
    <source>
        <dbReference type="EMBL" id="OAA31921.1"/>
    </source>
</evidence>
<evidence type="ECO:0000256" key="2">
    <source>
        <dbReference type="SAM" id="Phobius"/>
    </source>
</evidence>
<dbReference type="Gene3D" id="1.25.40.10">
    <property type="entry name" value="Tetratricopeptide repeat domain"/>
    <property type="match status" value="1"/>
</dbReference>